<evidence type="ECO:0000256" key="1">
    <source>
        <dbReference type="SAM" id="MobiDB-lite"/>
    </source>
</evidence>
<comment type="caution">
    <text evidence="2">The sequence shown here is derived from an EMBL/GenBank/DDBJ whole genome shotgun (WGS) entry which is preliminary data.</text>
</comment>
<evidence type="ECO:0000313" key="2">
    <source>
        <dbReference type="EMBL" id="CAK4033199.1"/>
    </source>
</evidence>
<accession>A0AAI8Z670</accession>
<evidence type="ECO:0000313" key="3">
    <source>
        <dbReference type="Proteomes" id="UP001296104"/>
    </source>
</evidence>
<organism evidence="2 3">
    <name type="scientific">Lecanosticta acicola</name>
    <dbReference type="NCBI Taxonomy" id="111012"/>
    <lineage>
        <taxon>Eukaryota</taxon>
        <taxon>Fungi</taxon>
        <taxon>Dikarya</taxon>
        <taxon>Ascomycota</taxon>
        <taxon>Pezizomycotina</taxon>
        <taxon>Dothideomycetes</taxon>
        <taxon>Dothideomycetidae</taxon>
        <taxon>Mycosphaerellales</taxon>
        <taxon>Mycosphaerellaceae</taxon>
        <taxon>Lecanosticta</taxon>
    </lineage>
</organism>
<dbReference type="AlphaFoldDB" id="A0AAI8Z670"/>
<feature type="region of interest" description="Disordered" evidence="1">
    <location>
        <begin position="323"/>
        <end position="404"/>
    </location>
</feature>
<dbReference type="EMBL" id="CAVMBE010000080">
    <property type="protein sequence ID" value="CAK4033199.1"/>
    <property type="molecule type" value="Genomic_DNA"/>
</dbReference>
<name>A0AAI8Z670_9PEZI</name>
<gene>
    <name evidence="2" type="ORF">LECACI_7A008358</name>
</gene>
<sequence length="466" mass="50649">MALRTPFLDIDEARSQFERGKPSVDGALQFLKNNVKTWQHSTFAIDARVKWLEQNRPTTLATFKSCFEDRDALDAAMASAERQRHEYESRVASVGSKWPDWNWTLPHNRTPPSWSIGLLKKMVTLSSITDRHEDALEVVAAEVTRRLRRRSVGSVKVRWAMASDVVRAIKIVKSWRARSESIEQGRGGPSAAAGAAGQDDAPSSSYTASLAPRDNEEPQGFGSFSPQGSDSLQLFPLPPAQPQPQGSASLHTSALLQPLPQGSASLRSSTALPVQPQGSASLRSSTTLPIQPQGSASLFSTRFFPPQGSATSLLNALSSAEQPSTLQGLLPPGLPLSSPPGHQPAPVARPLRAQERVNYTGLAGPSRDSRRRRSPHQADPPTAFDAEPAPAPVPEPTAASASTTSHALDGLLAGIEEREMLERVALLGAPPAEHALREEEYLATLAFRREMEDFIRARAPRHYWNQ</sequence>
<reference evidence="2" key="1">
    <citation type="submission" date="2023-11" db="EMBL/GenBank/DDBJ databases">
        <authorList>
            <person name="Alioto T."/>
            <person name="Alioto T."/>
            <person name="Gomez Garrido J."/>
        </authorList>
    </citation>
    <scope>NUCLEOTIDE SEQUENCE</scope>
</reference>
<feature type="compositionally biased region" description="Pro residues" evidence="1">
    <location>
        <begin position="332"/>
        <end position="343"/>
    </location>
</feature>
<feature type="compositionally biased region" description="Low complexity" evidence="1">
    <location>
        <begin position="189"/>
        <end position="205"/>
    </location>
</feature>
<dbReference type="Proteomes" id="UP001296104">
    <property type="component" value="Unassembled WGS sequence"/>
</dbReference>
<proteinExistence type="predicted"/>
<protein>
    <submittedName>
        <fullName evidence="2">Uncharacterized protein</fullName>
    </submittedName>
</protein>
<feature type="region of interest" description="Disordered" evidence="1">
    <location>
        <begin position="264"/>
        <end position="289"/>
    </location>
</feature>
<keyword evidence="3" id="KW-1185">Reference proteome</keyword>
<feature type="region of interest" description="Disordered" evidence="1">
    <location>
        <begin position="178"/>
        <end position="250"/>
    </location>
</feature>